<dbReference type="CDD" id="cd02956">
    <property type="entry name" value="ybbN"/>
    <property type="match status" value="1"/>
</dbReference>
<keyword evidence="9" id="KW-1185">Reference proteome</keyword>
<evidence type="ECO:0000256" key="1">
    <source>
        <dbReference type="ARBA" id="ARBA00008987"/>
    </source>
</evidence>
<dbReference type="InterPro" id="IPR005746">
    <property type="entry name" value="Thioredoxin"/>
</dbReference>
<feature type="domain" description="Thioredoxin" evidence="7">
    <location>
        <begin position="4"/>
        <end position="123"/>
    </location>
</feature>
<dbReference type="OrthoDB" id="9790390at2"/>
<dbReference type="PANTHER" id="PTHR45663">
    <property type="entry name" value="GEO12009P1"/>
    <property type="match status" value="1"/>
</dbReference>
<keyword evidence="4" id="KW-1015">Disulfide bond</keyword>
<protein>
    <recommendedName>
        <fullName evidence="6">Thioredoxin</fullName>
    </recommendedName>
</protein>
<keyword evidence="5" id="KW-0676">Redox-active center</keyword>
<dbReference type="PRINTS" id="PR00421">
    <property type="entry name" value="THIOREDOXIN"/>
</dbReference>
<sequence>MIELGGGAAAPAQDANIKDVSEQDFMAEVVDASMQVPVIVDFWAPWCGPCKTLGPMLEEAVKAAGGAVKMAKVNVDEAQMVASQLRIQSIPTVYAFWQGQPVDGFQGAVPQSEIKAFVDRLVQQGGGAGADQGNGLEDALTAAEEMLEQGAASDAAQTFSAILGEDEKNAAAYGGLVRAHIALGELEQAEAILNGAPAEISKAPELEAAHAQLELAKQAAGVGPVAELTAKVEANPDDHQARYDLAQALYAQGDGEGAVDHLLELFRRDREWNDGAAKAQLTTIFDALKPNDPVALKGRRRLSSMIFA</sequence>
<dbReference type="SUPFAM" id="SSF48452">
    <property type="entry name" value="TPR-like"/>
    <property type="match status" value="1"/>
</dbReference>
<dbReference type="GO" id="GO:0015035">
    <property type="term" value="F:protein-disulfide reductase activity"/>
    <property type="evidence" value="ECO:0007669"/>
    <property type="project" value="UniProtKB-UniRule"/>
</dbReference>
<name>A0A2T6AJ60_9RHOB</name>
<dbReference type="AlphaFoldDB" id="A0A2T6AJ60"/>
<keyword evidence="3" id="KW-0249">Electron transport</keyword>
<accession>A0A2T6AJ60</accession>
<dbReference type="InterPro" id="IPR036249">
    <property type="entry name" value="Thioredoxin-like_sf"/>
</dbReference>
<reference evidence="8 9" key="1">
    <citation type="submission" date="2018-04" db="EMBL/GenBank/DDBJ databases">
        <title>Genomic Encyclopedia of Archaeal and Bacterial Type Strains, Phase II (KMG-II): from individual species to whole genera.</title>
        <authorList>
            <person name="Goeker M."/>
        </authorList>
    </citation>
    <scope>NUCLEOTIDE SEQUENCE [LARGE SCALE GENOMIC DNA]</scope>
    <source>
        <strain evidence="8 9">DSM 29329</strain>
    </source>
</reference>
<dbReference type="Pfam" id="PF14559">
    <property type="entry name" value="TPR_19"/>
    <property type="match status" value="1"/>
</dbReference>
<dbReference type="RefSeq" id="WP_107977992.1">
    <property type="nucleotide sequence ID" value="NZ_BMEZ01000024.1"/>
</dbReference>
<dbReference type="Pfam" id="PF14561">
    <property type="entry name" value="TPR_20"/>
    <property type="match status" value="1"/>
</dbReference>
<dbReference type="PROSITE" id="PS51352">
    <property type="entry name" value="THIOREDOXIN_2"/>
    <property type="match status" value="1"/>
</dbReference>
<dbReference type="Proteomes" id="UP000244069">
    <property type="component" value="Unassembled WGS sequence"/>
</dbReference>
<dbReference type="GO" id="GO:0045454">
    <property type="term" value="P:cell redox homeostasis"/>
    <property type="evidence" value="ECO:0007669"/>
    <property type="project" value="TreeGrafter"/>
</dbReference>
<dbReference type="Gene3D" id="3.40.30.10">
    <property type="entry name" value="Glutaredoxin"/>
    <property type="match status" value="1"/>
</dbReference>
<dbReference type="SUPFAM" id="SSF52833">
    <property type="entry name" value="Thioredoxin-like"/>
    <property type="match status" value="1"/>
</dbReference>
<dbReference type="PROSITE" id="PS00194">
    <property type="entry name" value="THIOREDOXIN_1"/>
    <property type="match status" value="1"/>
</dbReference>
<dbReference type="GO" id="GO:0006950">
    <property type="term" value="P:response to stress"/>
    <property type="evidence" value="ECO:0007669"/>
    <property type="project" value="UniProtKB-ARBA"/>
</dbReference>
<dbReference type="PANTHER" id="PTHR45663:SF11">
    <property type="entry name" value="GEO12009P1"/>
    <property type="match status" value="1"/>
</dbReference>
<dbReference type="InterPro" id="IPR017937">
    <property type="entry name" value="Thioredoxin_CS"/>
</dbReference>
<organism evidence="8 9">
    <name type="scientific">Allosediminivita pacifica</name>
    <dbReference type="NCBI Taxonomy" id="1267769"/>
    <lineage>
        <taxon>Bacteria</taxon>
        <taxon>Pseudomonadati</taxon>
        <taxon>Pseudomonadota</taxon>
        <taxon>Alphaproteobacteria</taxon>
        <taxon>Rhodobacterales</taxon>
        <taxon>Paracoccaceae</taxon>
        <taxon>Allosediminivita</taxon>
    </lineage>
</organism>
<proteinExistence type="inferred from homology"/>
<evidence type="ECO:0000256" key="2">
    <source>
        <dbReference type="ARBA" id="ARBA00022448"/>
    </source>
</evidence>
<dbReference type="EMBL" id="QBKN01000024">
    <property type="protein sequence ID" value="PTX43837.1"/>
    <property type="molecule type" value="Genomic_DNA"/>
</dbReference>
<evidence type="ECO:0000256" key="4">
    <source>
        <dbReference type="ARBA" id="ARBA00023157"/>
    </source>
</evidence>
<evidence type="ECO:0000256" key="3">
    <source>
        <dbReference type="ARBA" id="ARBA00022982"/>
    </source>
</evidence>
<dbReference type="FunFam" id="3.40.30.10:FF:000001">
    <property type="entry name" value="Thioredoxin"/>
    <property type="match status" value="1"/>
</dbReference>
<comment type="similarity">
    <text evidence="1">Belongs to the thioredoxin family.</text>
</comment>
<evidence type="ECO:0000313" key="8">
    <source>
        <dbReference type="EMBL" id="PTX43837.1"/>
    </source>
</evidence>
<keyword evidence="2" id="KW-0813">Transport</keyword>
<evidence type="ECO:0000313" key="9">
    <source>
        <dbReference type="Proteomes" id="UP000244069"/>
    </source>
</evidence>
<dbReference type="InterPro" id="IPR011990">
    <property type="entry name" value="TPR-like_helical_dom_sf"/>
</dbReference>
<comment type="caution">
    <text evidence="8">The sequence shown here is derived from an EMBL/GenBank/DDBJ whole genome shotgun (WGS) entry which is preliminary data.</text>
</comment>
<dbReference type="NCBIfam" id="TIGR01068">
    <property type="entry name" value="thioredoxin"/>
    <property type="match status" value="1"/>
</dbReference>
<dbReference type="Pfam" id="PF00085">
    <property type="entry name" value="Thioredoxin"/>
    <property type="match status" value="1"/>
</dbReference>
<evidence type="ECO:0000256" key="5">
    <source>
        <dbReference type="ARBA" id="ARBA00023284"/>
    </source>
</evidence>
<evidence type="ECO:0000259" key="7">
    <source>
        <dbReference type="PROSITE" id="PS51352"/>
    </source>
</evidence>
<dbReference type="Gene3D" id="1.25.40.10">
    <property type="entry name" value="Tetratricopeptide repeat domain"/>
    <property type="match status" value="2"/>
</dbReference>
<gene>
    <name evidence="8" type="ORF">C8N44_12449</name>
</gene>
<evidence type="ECO:0000256" key="6">
    <source>
        <dbReference type="NCBIfam" id="TIGR01068"/>
    </source>
</evidence>
<dbReference type="InterPro" id="IPR013766">
    <property type="entry name" value="Thioredoxin_domain"/>
</dbReference>
<dbReference type="GO" id="GO:0005829">
    <property type="term" value="C:cytosol"/>
    <property type="evidence" value="ECO:0007669"/>
    <property type="project" value="TreeGrafter"/>
</dbReference>